<dbReference type="EMBL" id="BARS01025611">
    <property type="protein sequence ID" value="GAG06102.1"/>
    <property type="molecule type" value="Genomic_DNA"/>
</dbReference>
<feature type="transmembrane region" description="Helical" evidence="1">
    <location>
        <begin position="6"/>
        <end position="29"/>
    </location>
</feature>
<sequence length="188" mass="20801">TGGALNGFIMFIGFFFGTSLFLIPIAFFGAISSLKILRKIAAVIAVAIGAWFLIQGSNGLIIHFSIGTPAEKADYSIVGVPDAKEVIIVSENSWGDTLKTLLSGHTQAKIIVTNPDNALTLVNNIDTLSMVIWFVESNNYQELTKNIGVIVLRNSYNKKSLLQFKEFITNYYFKRKHGKGFAFQWEAQ</sequence>
<evidence type="ECO:0000256" key="1">
    <source>
        <dbReference type="SAM" id="Phobius"/>
    </source>
</evidence>
<feature type="non-terminal residue" evidence="2">
    <location>
        <position position="1"/>
    </location>
</feature>
<organism evidence="2">
    <name type="scientific">marine sediment metagenome</name>
    <dbReference type="NCBI Taxonomy" id="412755"/>
    <lineage>
        <taxon>unclassified sequences</taxon>
        <taxon>metagenomes</taxon>
        <taxon>ecological metagenomes</taxon>
    </lineage>
</organism>
<feature type="transmembrane region" description="Helical" evidence="1">
    <location>
        <begin position="36"/>
        <end position="54"/>
    </location>
</feature>
<proteinExistence type="predicted"/>
<dbReference type="AlphaFoldDB" id="X0V400"/>
<name>X0V400_9ZZZZ</name>
<keyword evidence="1" id="KW-1133">Transmembrane helix</keyword>
<comment type="caution">
    <text evidence="2">The sequence shown here is derived from an EMBL/GenBank/DDBJ whole genome shotgun (WGS) entry which is preliminary data.</text>
</comment>
<accession>X0V400</accession>
<gene>
    <name evidence="2" type="ORF">S01H1_40443</name>
</gene>
<reference evidence="2" key="1">
    <citation type="journal article" date="2014" name="Front. Microbiol.">
        <title>High frequency of phylogenetically diverse reductive dehalogenase-homologous genes in deep subseafloor sedimentary metagenomes.</title>
        <authorList>
            <person name="Kawai M."/>
            <person name="Futagami T."/>
            <person name="Toyoda A."/>
            <person name="Takaki Y."/>
            <person name="Nishi S."/>
            <person name="Hori S."/>
            <person name="Arai W."/>
            <person name="Tsubouchi T."/>
            <person name="Morono Y."/>
            <person name="Uchiyama I."/>
            <person name="Ito T."/>
            <person name="Fujiyama A."/>
            <person name="Inagaki F."/>
            <person name="Takami H."/>
        </authorList>
    </citation>
    <scope>NUCLEOTIDE SEQUENCE</scope>
    <source>
        <strain evidence="2">Expedition CK06-06</strain>
    </source>
</reference>
<keyword evidence="1" id="KW-0472">Membrane</keyword>
<evidence type="ECO:0000313" key="2">
    <source>
        <dbReference type="EMBL" id="GAG06102.1"/>
    </source>
</evidence>
<keyword evidence="1" id="KW-0812">Transmembrane</keyword>
<protein>
    <submittedName>
        <fullName evidence="2">Uncharacterized protein</fullName>
    </submittedName>
</protein>